<dbReference type="PaxDb" id="2903-EOD20494"/>
<reference evidence="4" key="1">
    <citation type="journal article" date="2013" name="Nature">
        <title>Pan genome of the phytoplankton Emiliania underpins its global distribution.</title>
        <authorList>
            <person name="Read B.A."/>
            <person name="Kegel J."/>
            <person name="Klute M.J."/>
            <person name="Kuo A."/>
            <person name="Lefebvre S.C."/>
            <person name="Maumus F."/>
            <person name="Mayer C."/>
            <person name="Miller J."/>
            <person name="Monier A."/>
            <person name="Salamov A."/>
            <person name="Young J."/>
            <person name="Aguilar M."/>
            <person name="Claverie J.M."/>
            <person name="Frickenhaus S."/>
            <person name="Gonzalez K."/>
            <person name="Herman E.K."/>
            <person name="Lin Y.C."/>
            <person name="Napier J."/>
            <person name="Ogata H."/>
            <person name="Sarno A.F."/>
            <person name="Shmutz J."/>
            <person name="Schroeder D."/>
            <person name="de Vargas C."/>
            <person name="Verret F."/>
            <person name="von Dassow P."/>
            <person name="Valentin K."/>
            <person name="Van de Peer Y."/>
            <person name="Wheeler G."/>
            <person name="Dacks J.B."/>
            <person name="Delwiche C.F."/>
            <person name="Dyhrman S.T."/>
            <person name="Glockner G."/>
            <person name="John U."/>
            <person name="Richards T."/>
            <person name="Worden A.Z."/>
            <person name="Zhang X."/>
            <person name="Grigoriev I.V."/>
            <person name="Allen A.E."/>
            <person name="Bidle K."/>
            <person name="Borodovsky M."/>
            <person name="Bowler C."/>
            <person name="Brownlee C."/>
            <person name="Cock J.M."/>
            <person name="Elias M."/>
            <person name="Gladyshev V.N."/>
            <person name="Groth M."/>
            <person name="Guda C."/>
            <person name="Hadaegh A."/>
            <person name="Iglesias-Rodriguez M.D."/>
            <person name="Jenkins J."/>
            <person name="Jones B.M."/>
            <person name="Lawson T."/>
            <person name="Leese F."/>
            <person name="Lindquist E."/>
            <person name="Lobanov A."/>
            <person name="Lomsadze A."/>
            <person name="Malik S.B."/>
            <person name="Marsh M.E."/>
            <person name="Mackinder L."/>
            <person name="Mock T."/>
            <person name="Mueller-Roeber B."/>
            <person name="Pagarete A."/>
            <person name="Parker M."/>
            <person name="Probert I."/>
            <person name="Quesneville H."/>
            <person name="Raines C."/>
            <person name="Rensing S.A."/>
            <person name="Riano-Pachon D.M."/>
            <person name="Richier S."/>
            <person name="Rokitta S."/>
            <person name="Shiraiwa Y."/>
            <person name="Soanes D.M."/>
            <person name="van der Giezen M."/>
            <person name="Wahlund T.M."/>
            <person name="Williams B."/>
            <person name="Wilson W."/>
            <person name="Wolfe G."/>
            <person name="Wurch L.L."/>
        </authorList>
    </citation>
    <scope>NUCLEOTIDE SEQUENCE</scope>
</reference>
<dbReference type="PROSITE" id="PS51462">
    <property type="entry name" value="NUDIX"/>
    <property type="match status" value="1"/>
</dbReference>
<keyword evidence="1" id="KW-0378">Hydrolase</keyword>
<reference evidence="3" key="2">
    <citation type="submission" date="2024-10" db="UniProtKB">
        <authorList>
            <consortium name="EnsemblProtists"/>
        </authorList>
    </citation>
    <scope>IDENTIFICATION</scope>
</reference>
<dbReference type="RefSeq" id="XP_005772923.1">
    <property type="nucleotide sequence ID" value="XM_005772866.1"/>
</dbReference>
<dbReference type="STRING" id="2903.R1EI37"/>
<dbReference type="InterPro" id="IPR015797">
    <property type="entry name" value="NUDIX_hydrolase-like_dom_sf"/>
</dbReference>
<evidence type="ECO:0000313" key="4">
    <source>
        <dbReference type="Proteomes" id="UP000013827"/>
    </source>
</evidence>
<dbReference type="Pfam" id="PF25969">
    <property type="entry name" value="NUDT9_N"/>
    <property type="match status" value="1"/>
</dbReference>
<dbReference type="Gene3D" id="3.90.79.10">
    <property type="entry name" value="Nucleoside Triphosphate Pyrophosphohydrolase"/>
    <property type="match status" value="1"/>
</dbReference>
<evidence type="ECO:0000259" key="2">
    <source>
        <dbReference type="PROSITE" id="PS51462"/>
    </source>
</evidence>
<dbReference type="EnsemblProtists" id="EOD20494">
    <property type="protein sequence ID" value="EOD20494"/>
    <property type="gene ID" value="EMIHUDRAFT_208372"/>
</dbReference>
<dbReference type="SUPFAM" id="SSF55811">
    <property type="entry name" value="Nudix"/>
    <property type="match status" value="1"/>
</dbReference>
<dbReference type="GeneID" id="17266041"/>
<dbReference type="Pfam" id="PF00293">
    <property type="entry name" value="NUDIX"/>
    <property type="match status" value="1"/>
</dbReference>
<dbReference type="HOGENOM" id="CLU_666357_0_0_1"/>
<dbReference type="KEGG" id="ehx:EMIHUDRAFT_208372"/>
<dbReference type="GO" id="GO:0047631">
    <property type="term" value="F:ADP-ribose diphosphatase activity"/>
    <property type="evidence" value="ECO:0007669"/>
    <property type="project" value="InterPro"/>
</dbReference>
<organism evidence="3 4">
    <name type="scientific">Emiliania huxleyi (strain CCMP1516)</name>
    <dbReference type="NCBI Taxonomy" id="280463"/>
    <lineage>
        <taxon>Eukaryota</taxon>
        <taxon>Haptista</taxon>
        <taxon>Haptophyta</taxon>
        <taxon>Prymnesiophyceae</taxon>
        <taxon>Isochrysidales</taxon>
        <taxon>Noelaerhabdaceae</taxon>
        <taxon>Emiliania</taxon>
    </lineage>
</organism>
<keyword evidence="4" id="KW-1185">Reference proteome</keyword>
<proteinExistence type="predicted"/>
<accession>A0A0D3JAF9</accession>
<evidence type="ECO:0000313" key="3">
    <source>
        <dbReference type="EnsemblProtists" id="EOD20494"/>
    </source>
</evidence>
<evidence type="ECO:0000256" key="1">
    <source>
        <dbReference type="ARBA" id="ARBA00022801"/>
    </source>
</evidence>
<dbReference type="InterPro" id="IPR000086">
    <property type="entry name" value="NUDIX_hydrolase_dom"/>
</dbReference>
<dbReference type="eggNOG" id="KOG4195">
    <property type="taxonomic scope" value="Eukaryota"/>
</dbReference>
<dbReference type="CDD" id="cd03670">
    <property type="entry name" value="NUDIX_ADPRase_Nudt9"/>
    <property type="match status" value="1"/>
</dbReference>
<sequence length="413" mass="44783">MQANEHPVNFVRRVFSLVFEGDSLSKAVRGVRDFFAFDFVLDSDGRSLNRSDFEATLLAQRSRNPKYPPRFPVEDAKVSWKVPWPEYSPVPFVAPSVLAAERSDANPNGWADSPRPNLAELKHRLSCEGPLFFDADQRPVNPRGRTGVCGRGMLGKWGPNRAADPIVTRWKPGDKRKLQIVAIQRGDTGVWALPGGMVDAGEVVSVTVRREFAEEAGNMASDAERAAFNAAVVYRGYVDDPRNTDNAWMETTAFHFHCTADLAVQLPLRAGDDAHNVTWLDVDDAEPRYAALYASHKDWVDRVACELSASGLAAAAACEQAAAAEVMGEEAAAEAGVAASLDALSRSSTFERELDEQAEAEAARGPLLGLALRRCKSSPTPGVAAVVPLGLEEALRSRDFIHISAPCGAAVRL</sequence>
<dbReference type="PROSITE" id="PS00893">
    <property type="entry name" value="NUDIX_BOX"/>
    <property type="match status" value="1"/>
</dbReference>
<feature type="domain" description="Nudix hydrolase" evidence="2">
    <location>
        <begin position="156"/>
        <end position="306"/>
    </location>
</feature>
<dbReference type="InterPro" id="IPR020084">
    <property type="entry name" value="NUDIX_hydrolase_CS"/>
</dbReference>
<dbReference type="AlphaFoldDB" id="A0A0D3JAF9"/>
<dbReference type="InterPro" id="IPR039989">
    <property type="entry name" value="NUDT9"/>
</dbReference>
<protein>
    <recommendedName>
        <fullName evidence="2">Nudix hydrolase domain-containing protein</fullName>
    </recommendedName>
</protein>
<name>A0A0D3JAF9_EMIH1</name>
<dbReference type="Proteomes" id="UP000013827">
    <property type="component" value="Unassembled WGS sequence"/>
</dbReference>
<dbReference type="PANTHER" id="PTHR13030">
    <property type="entry name" value="NUDIX HYDROLASE"/>
    <property type="match status" value="1"/>
</dbReference>
<dbReference type="PANTHER" id="PTHR13030:SF8">
    <property type="entry name" value="ADP-RIBOSE PYROPHOSPHATASE, MITOCHONDRIAL"/>
    <property type="match status" value="1"/>
</dbReference>